<gene>
    <name evidence="7" type="ORF">HN018_01245</name>
</gene>
<dbReference type="Gene3D" id="3.90.180.10">
    <property type="entry name" value="Medium-chain alcohol dehydrogenases, catalytic domain"/>
    <property type="match status" value="1"/>
</dbReference>
<dbReference type="RefSeq" id="WP_171832823.1">
    <property type="nucleotide sequence ID" value="NZ_CP053708.1"/>
</dbReference>
<dbReference type="InterPro" id="IPR011032">
    <property type="entry name" value="GroES-like_sf"/>
</dbReference>
<evidence type="ECO:0000256" key="1">
    <source>
        <dbReference type="ARBA" id="ARBA00022723"/>
    </source>
</evidence>
<dbReference type="KEGG" id="lck:HN018_01245"/>
<dbReference type="PROSITE" id="PS00059">
    <property type="entry name" value="ADH_ZINC"/>
    <property type="match status" value="1"/>
</dbReference>
<dbReference type="PANTHER" id="PTHR43401">
    <property type="entry name" value="L-THREONINE 3-DEHYDROGENASE"/>
    <property type="match status" value="1"/>
</dbReference>
<dbReference type="Proteomes" id="UP000500767">
    <property type="component" value="Chromosome"/>
</dbReference>
<dbReference type="PANTHER" id="PTHR43401:SF2">
    <property type="entry name" value="L-THREONINE 3-DEHYDROGENASE"/>
    <property type="match status" value="1"/>
</dbReference>
<protein>
    <submittedName>
        <fullName evidence="7">Zinc-dependent alcohol dehydrogenase family protein</fullName>
    </submittedName>
</protein>
<comment type="similarity">
    <text evidence="4">Belongs to the zinc-containing alcohol dehydrogenase family.</text>
</comment>
<dbReference type="CDD" id="cd08234">
    <property type="entry name" value="threonine_DH_like"/>
    <property type="match status" value="1"/>
</dbReference>
<evidence type="ECO:0000313" key="7">
    <source>
        <dbReference type="EMBL" id="QKE88860.1"/>
    </source>
</evidence>
<evidence type="ECO:0000256" key="2">
    <source>
        <dbReference type="ARBA" id="ARBA00022833"/>
    </source>
</evidence>
<dbReference type="Pfam" id="PF00107">
    <property type="entry name" value="ADH_zinc_N"/>
    <property type="match status" value="1"/>
</dbReference>
<dbReference type="GO" id="GO:0016491">
    <property type="term" value="F:oxidoreductase activity"/>
    <property type="evidence" value="ECO:0007669"/>
    <property type="project" value="UniProtKB-KW"/>
</dbReference>
<proteinExistence type="inferred from homology"/>
<dbReference type="InterPro" id="IPR002328">
    <property type="entry name" value="ADH_Zn_CS"/>
</dbReference>
<dbReference type="InterPro" id="IPR013149">
    <property type="entry name" value="ADH-like_C"/>
</dbReference>
<sequence>MKAIVYDAPRSFSYRDVAEPKVEDDEVVIRVRACGLCGTDLHIHEGEFGPRFPLIPGHEFAGEIVEVGKAAGNWRAGDRVVANCNRACMECFYCRRGEQLRCENLVAYGIQMDGGFAEFMRIKARELFSVSGLPWREAVMVEPTACAVHGMDVLDVRPGADVLMFGAGPTGQVLAQLLKRNGAARLTVAAPAGPKLTLAERLSADRVVAVDRHHPEAHRAALRDISPNGFDYVVEATGAPEMCAEAVRQTRRGGTVLIYGVYPEPATFPVNPFDVFRNEITIKGSFAQIHDFGRALAYLETGQVKVDEIVTHEFKLKDWGKALEHSWQRQGIKSVIIPPGGS</sequence>
<evidence type="ECO:0000256" key="4">
    <source>
        <dbReference type="RuleBase" id="RU361277"/>
    </source>
</evidence>
<dbReference type="InterPro" id="IPR050129">
    <property type="entry name" value="Zn_alcohol_dh"/>
</dbReference>
<comment type="cofactor">
    <cofactor evidence="4">
        <name>Zn(2+)</name>
        <dbReference type="ChEBI" id="CHEBI:29105"/>
    </cofactor>
</comment>
<evidence type="ECO:0000256" key="3">
    <source>
        <dbReference type="ARBA" id="ARBA00023002"/>
    </source>
</evidence>
<dbReference type="EMBL" id="CP053708">
    <property type="protein sequence ID" value="QKE88860.1"/>
    <property type="molecule type" value="Genomic_DNA"/>
</dbReference>
<keyword evidence="2 4" id="KW-0862">Zinc</keyword>
<evidence type="ECO:0000259" key="6">
    <source>
        <dbReference type="Pfam" id="PF08240"/>
    </source>
</evidence>
<dbReference type="InterPro" id="IPR013154">
    <property type="entry name" value="ADH-like_N"/>
</dbReference>
<name>A0A6M8HEN3_9PROT</name>
<keyword evidence="1 4" id="KW-0479">Metal-binding</keyword>
<dbReference type="GO" id="GO:0008270">
    <property type="term" value="F:zinc ion binding"/>
    <property type="evidence" value="ECO:0007669"/>
    <property type="project" value="InterPro"/>
</dbReference>
<dbReference type="Gene3D" id="3.40.50.720">
    <property type="entry name" value="NAD(P)-binding Rossmann-like Domain"/>
    <property type="match status" value="1"/>
</dbReference>
<feature type="domain" description="Alcohol dehydrogenase-like C-terminal" evidence="5">
    <location>
        <begin position="169"/>
        <end position="297"/>
    </location>
</feature>
<keyword evidence="8" id="KW-1185">Reference proteome</keyword>
<dbReference type="SUPFAM" id="SSF51735">
    <property type="entry name" value="NAD(P)-binding Rossmann-fold domains"/>
    <property type="match status" value="1"/>
</dbReference>
<accession>A0A6M8HEN3</accession>
<dbReference type="InterPro" id="IPR036291">
    <property type="entry name" value="NAD(P)-bd_dom_sf"/>
</dbReference>
<dbReference type="SUPFAM" id="SSF50129">
    <property type="entry name" value="GroES-like"/>
    <property type="match status" value="1"/>
</dbReference>
<feature type="domain" description="Alcohol dehydrogenase-like N-terminal" evidence="6">
    <location>
        <begin position="24"/>
        <end position="130"/>
    </location>
</feature>
<reference evidence="7 8" key="1">
    <citation type="journal article" date="2014" name="World J. Microbiol. Biotechnol.">
        <title>Biodiversity and physiological characteristics of Antarctic and Arctic lichens-associated bacteria.</title>
        <authorList>
            <person name="Lee Y.M."/>
            <person name="Kim E.H."/>
            <person name="Lee H.K."/>
            <person name="Hong S.G."/>
        </authorList>
    </citation>
    <scope>NUCLEOTIDE SEQUENCE [LARGE SCALE GENOMIC DNA]</scope>
    <source>
        <strain evidence="7 8">PAMC 26569</strain>
    </source>
</reference>
<dbReference type="AlphaFoldDB" id="A0A6M8HEN3"/>
<dbReference type="Pfam" id="PF08240">
    <property type="entry name" value="ADH_N"/>
    <property type="match status" value="1"/>
</dbReference>
<organism evidence="7 8">
    <name type="scientific">Lichenicola cladoniae</name>
    <dbReference type="NCBI Taxonomy" id="1484109"/>
    <lineage>
        <taxon>Bacteria</taxon>
        <taxon>Pseudomonadati</taxon>
        <taxon>Pseudomonadota</taxon>
        <taxon>Alphaproteobacteria</taxon>
        <taxon>Acetobacterales</taxon>
        <taxon>Acetobacteraceae</taxon>
        <taxon>Lichenicola</taxon>
    </lineage>
</organism>
<keyword evidence="3" id="KW-0560">Oxidoreductase</keyword>
<evidence type="ECO:0000259" key="5">
    <source>
        <dbReference type="Pfam" id="PF00107"/>
    </source>
</evidence>
<evidence type="ECO:0000313" key="8">
    <source>
        <dbReference type="Proteomes" id="UP000500767"/>
    </source>
</evidence>